<organism evidence="3 4">
    <name type="scientific">Pseudobacteriovorax antillogorgiicola</name>
    <dbReference type="NCBI Taxonomy" id="1513793"/>
    <lineage>
        <taxon>Bacteria</taxon>
        <taxon>Pseudomonadati</taxon>
        <taxon>Bdellovibrionota</taxon>
        <taxon>Oligoflexia</taxon>
        <taxon>Oligoflexales</taxon>
        <taxon>Pseudobacteriovoracaceae</taxon>
        <taxon>Pseudobacteriovorax</taxon>
    </lineage>
</organism>
<feature type="region of interest" description="Disordered" evidence="1">
    <location>
        <begin position="29"/>
        <end position="85"/>
    </location>
</feature>
<dbReference type="InterPro" id="IPR011658">
    <property type="entry name" value="PA14_dom"/>
</dbReference>
<dbReference type="Proteomes" id="UP000192907">
    <property type="component" value="Unassembled WGS sequence"/>
</dbReference>
<proteinExistence type="predicted"/>
<sequence length="245" mass="27016">MRELISVPAALVTILTFLSCAKVQYMGDDEASQGDVESVLATQPKTEDQAKETTIEPEEPKEPQSAKTPQDSPTDESSDRLFPNCGTNDGPIVADIYEVPEGSESLPDFSSLTPVTRVCLQDINIPARNFSEGFPGKEQLVEWFAIRAYAQLDAPVDGDYEISINSDDGAKVYLDDSLVIDNDGLHEPITKVEQVFLEAGSHELIIEYYQGPRLEIALQLGWTLPGEEINQWIAPKFFKPPTVTP</sequence>
<dbReference type="PROSITE" id="PS51257">
    <property type="entry name" value="PROKAR_LIPOPROTEIN"/>
    <property type="match status" value="1"/>
</dbReference>
<dbReference type="InterPro" id="IPR037524">
    <property type="entry name" value="PA14/GLEYA"/>
</dbReference>
<gene>
    <name evidence="3" type="ORF">SAMN06296036_107224</name>
</gene>
<keyword evidence="4" id="KW-1185">Reference proteome</keyword>
<accession>A0A1Y6BPP3</accession>
<feature type="domain" description="PA14" evidence="2">
    <location>
        <begin position="87"/>
        <end position="236"/>
    </location>
</feature>
<dbReference type="PROSITE" id="PS51820">
    <property type="entry name" value="PA14"/>
    <property type="match status" value="1"/>
</dbReference>
<dbReference type="Gene3D" id="3.90.182.10">
    <property type="entry name" value="Toxin - Anthrax Protective Antigen,domain 1"/>
    <property type="match status" value="1"/>
</dbReference>
<name>A0A1Y6BPP3_9BACT</name>
<evidence type="ECO:0000313" key="3">
    <source>
        <dbReference type="EMBL" id="SMF22678.1"/>
    </source>
</evidence>
<evidence type="ECO:0000259" key="2">
    <source>
        <dbReference type="PROSITE" id="PS51820"/>
    </source>
</evidence>
<dbReference type="STRING" id="1513793.SAMN06296036_107224"/>
<dbReference type="Pfam" id="PF07691">
    <property type="entry name" value="PA14"/>
    <property type="match status" value="1"/>
</dbReference>
<protein>
    <submittedName>
        <fullName evidence="3">PA14 domain-containing protein</fullName>
    </submittedName>
</protein>
<evidence type="ECO:0000313" key="4">
    <source>
        <dbReference type="Proteomes" id="UP000192907"/>
    </source>
</evidence>
<dbReference type="SMART" id="SM00758">
    <property type="entry name" value="PA14"/>
    <property type="match status" value="1"/>
</dbReference>
<dbReference type="AlphaFoldDB" id="A0A1Y6BPP3"/>
<evidence type="ECO:0000256" key="1">
    <source>
        <dbReference type="SAM" id="MobiDB-lite"/>
    </source>
</evidence>
<dbReference type="SUPFAM" id="SSF56988">
    <property type="entry name" value="Anthrax protective antigen"/>
    <property type="match status" value="1"/>
</dbReference>
<dbReference type="RefSeq" id="WP_207912241.1">
    <property type="nucleotide sequence ID" value="NZ_SLZT01000007.1"/>
</dbReference>
<dbReference type="EMBL" id="FWZT01000007">
    <property type="protein sequence ID" value="SMF22678.1"/>
    <property type="molecule type" value="Genomic_DNA"/>
</dbReference>
<feature type="compositionally biased region" description="Basic and acidic residues" evidence="1">
    <location>
        <begin position="45"/>
        <end position="64"/>
    </location>
</feature>
<reference evidence="4" key="1">
    <citation type="submission" date="2017-04" db="EMBL/GenBank/DDBJ databases">
        <authorList>
            <person name="Varghese N."/>
            <person name="Submissions S."/>
        </authorList>
    </citation>
    <scope>NUCLEOTIDE SEQUENCE [LARGE SCALE GENOMIC DNA]</scope>
    <source>
        <strain evidence="4">RKEM611</strain>
    </source>
</reference>